<feature type="region of interest" description="Disordered" evidence="6">
    <location>
        <begin position="385"/>
        <end position="494"/>
    </location>
</feature>
<keyword evidence="4 7" id="KW-0472">Membrane</keyword>
<dbReference type="PANTHER" id="PTHR33048:SF47">
    <property type="entry name" value="INTEGRAL MEMBRANE PROTEIN-RELATED"/>
    <property type="match status" value="1"/>
</dbReference>
<comment type="subcellular location">
    <subcellularLocation>
        <location evidence="1">Membrane</location>
        <topology evidence="1">Multi-pass membrane protein</topology>
    </subcellularLocation>
</comment>
<dbReference type="Pfam" id="PF20684">
    <property type="entry name" value="Fung_rhodopsin"/>
    <property type="match status" value="1"/>
</dbReference>
<feature type="compositionally biased region" description="Low complexity" evidence="6">
    <location>
        <begin position="392"/>
        <end position="410"/>
    </location>
</feature>
<accession>A0AA40EK11</accession>
<feature type="transmembrane region" description="Helical" evidence="7">
    <location>
        <begin position="67"/>
        <end position="87"/>
    </location>
</feature>
<evidence type="ECO:0000256" key="1">
    <source>
        <dbReference type="ARBA" id="ARBA00004141"/>
    </source>
</evidence>
<dbReference type="InterPro" id="IPR052337">
    <property type="entry name" value="SAT4-like"/>
</dbReference>
<feature type="transmembrane region" description="Helical" evidence="7">
    <location>
        <begin position="144"/>
        <end position="164"/>
    </location>
</feature>
<keyword evidence="10" id="KW-1185">Reference proteome</keyword>
<reference evidence="9" key="1">
    <citation type="submission" date="2023-06" db="EMBL/GenBank/DDBJ databases">
        <title>Genome-scale phylogeny and comparative genomics of the fungal order Sordariales.</title>
        <authorList>
            <consortium name="Lawrence Berkeley National Laboratory"/>
            <person name="Hensen N."/>
            <person name="Bonometti L."/>
            <person name="Westerberg I."/>
            <person name="Brannstrom I.O."/>
            <person name="Guillou S."/>
            <person name="Cros-Aarteil S."/>
            <person name="Calhoun S."/>
            <person name="Haridas S."/>
            <person name="Kuo A."/>
            <person name="Mondo S."/>
            <person name="Pangilinan J."/>
            <person name="Riley R."/>
            <person name="LaButti K."/>
            <person name="Andreopoulos B."/>
            <person name="Lipzen A."/>
            <person name="Chen C."/>
            <person name="Yanf M."/>
            <person name="Daum C."/>
            <person name="Ng V."/>
            <person name="Clum A."/>
            <person name="Steindorff A."/>
            <person name="Ohm R."/>
            <person name="Martin F."/>
            <person name="Silar P."/>
            <person name="Natvig D."/>
            <person name="Lalanne C."/>
            <person name="Gautier V."/>
            <person name="Ament-velasquez S.L."/>
            <person name="Kruys A."/>
            <person name="Hutchinson M.I."/>
            <person name="Powell A.J."/>
            <person name="Barry K."/>
            <person name="Miller A.N."/>
            <person name="Grigoriev I.V."/>
            <person name="Debuchy R."/>
            <person name="Gladieux P."/>
            <person name="Thoren M.H."/>
            <person name="Johannesson H."/>
        </authorList>
    </citation>
    <scope>NUCLEOTIDE SEQUENCE</scope>
    <source>
        <strain evidence="9">SMH3187-1</strain>
    </source>
</reference>
<name>A0AA40EK11_9PEZI</name>
<protein>
    <recommendedName>
        <fullName evidence="8">Rhodopsin domain-containing protein</fullName>
    </recommendedName>
</protein>
<feature type="transmembrane region" description="Helical" evidence="7">
    <location>
        <begin position="20"/>
        <end position="42"/>
    </location>
</feature>
<gene>
    <name evidence="9" type="ORF">B0T18DRAFT_471840</name>
</gene>
<sequence length="494" mass="54617">MTTTTMLEPPPPEAGSDMQRLAIALNFFFPSLAMVVLALRLYSKRTARSLEPGTFRHPSTLLGPDDAFACAAMVVSIGLTISSHFYITTNNVGHQFPAPPDDSMAMIWTYVITVLYFPVLGLIKSSILLFLLRLGGQKRALRHVIHGFNGFNICGTIAITLTAINQCQPIRYFWDPTVQGSCINRPVFYLSQSGLNILTDLITFAVPVFIFVRLRMARRTRIATLYVFFLGFIVTIVGITRFVIMYLLFYSDTSGIGHFTMSFCLSSIETNLAIVCACAPTLRGLARSLFPRRFRGSGSSGSHDAHHHHPDFFTDPDLKFPTTRDGGTTAAFGCYPKDMMGRSRVVSTSRAAVSAGAEGQVRLTPSEEEIVTAYNGILMTTDVAVEHDGSRSSRLAETATTSTRSSSRTSEIPRGRRPDSMSLATDDFEGPRGRRRYSVSTFGSRRTRSRSRSRSRPRDDDGEEARRHRMEEDDVGVGWRPDGGGTPDTMGRRG</sequence>
<organism evidence="9 10">
    <name type="scientific">Schizothecium vesticola</name>
    <dbReference type="NCBI Taxonomy" id="314040"/>
    <lineage>
        <taxon>Eukaryota</taxon>
        <taxon>Fungi</taxon>
        <taxon>Dikarya</taxon>
        <taxon>Ascomycota</taxon>
        <taxon>Pezizomycotina</taxon>
        <taxon>Sordariomycetes</taxon>
        <taxon>Sordariomycetidae</taxon>
        <taxon>Sordariales</taxon>
        <taxon>Schizotheciaceae</taxon>
        <taxon>Schizothecium</taxon>
    </lineage>
</organism>
<feature type="transmembrane region" description="Helical" evidence="7">
    <location>
        <begin position="107"/>
        <end position="132"/>
    </location>
</feature>
<evidence type="ECO:0000256" key="4">
    <source>
        <dbReference type="ARBA" id="ARBA00023136"/>
    </source>
</evidence>
<evidence type="ECO:0000256" key="6">
    <source>
        <dbReference type="SAM" id="MobiDB-lite"/>
    </source>
</evidence>
<keyword evidence="3 7" id="KW-1133">Transmembrane helix</keyword>
<keyword evidence="2 7" id="KW-0812">Transmembrane</keyword>
<evidence type="ECO:0000256" key="2">
    <source>
        <dbReference type="ARBA" id="ARBA00022692"/>
    </source>
</evidence>
<dbReference type="InterPro" id="IPR049326">
    <property type="entry name" value="Rhodopsin_dom_fungi"/>
</dbReference>
<dbReference type="AlphaFoldDB" id="A0AA40EK11"/>
<feature type="compositionally biased region" description="Basic and acidic residues" evidence="6">
    <location>
        <begin position="456"/>
        <end position="471"/>
    </location>
</feature>
<evidence type="ECO:0000256" key="3">
    <source>
        <dbReference type="ARBA" id="ARBA00022989"/>
    </source>
</evidence>
<evidence type="ECO:0000256" key="7">
    <source>
        <dbReference type="SAM" id="Phobius"/>
    </source>
</evidence>
<evidence type="ECO:0000259" key="8">
    <source>
        <dbReference type="Pfam" id="PF20684"/>
    </source>
</evidence>
<dbReference type="EMBL" id="JAUKUD010000006">
    <property type="protein sequence ID" value="KAK0740763.1"/>
    <property type="molecule type" value="Genomic_DNA"/>
</dbReference>
<evidence type="ECO:0000313" key="9">
    <source>
        <dbReference type="EMBL" id="KAK0740763.1"/>
    </source>
</evidence>
<feature type="domain" description="Rhodopsin" evidence="8">
    <location>
        <begin position="61"/>
        <end position="286"/>
    </location>
</feature>
<feature type="compositionally biased region" description="Basic residues" evidence="6">
    <location>
        <begin position="445"/>
        <end position="455"/>
    </location>
</feature>
<proteinExistence type="inferred from homology"/>
<comment type="similarity">
    <text evidence="5">Belongs to the SAT4 family.</text>
</comment>
<comment type="caution">
    <text evidence="9">The sequence shown here is derived from an EMBL/GenBank/DDBJ whole genome shotgun (WGS) entry which is preliminary data.</text>
</comment>
<dbReference type="GO" id="GO:0016020">
    <property type="term" value="C:membrane"/>
    <property type="evidence" value="ECO:0007669"/>
    <property type="project" value="UniProtKB-SubCell"/>
</dbReference>
<dbReference type="Proteomes" id="UP001172155">
    <property type="component" value="Unassembled WGS sequence"/>
</dbReference>
<feature type="transmembrane region" description="Helical" evidence="7">
    <location>
        <begin position="226"/>
        <end position="250"/>
    </location>
</feature>
<dbReference type="PANTHER" id="PTHR33048">
    <property type="entry name" value="PTH11-LIKE INTEGRAL MEMBRANE PROTEIN (AFU_ORTHOLOGUE AFUA_5G11245)"/>
    <property type="match status" value="1"/>
</dbReference>
<feature type="transmembrane region" description="Helical" evidence="7">
    <location>
        <begin position="195"/>
        <end position="214"/>
    </location>
</feature>
<evidence type="ECO:0000256" key="5">
    <source>
        <dbReference type="ARBA" id="ARBA00038359"/>
    </source>
</evidence>
<evidence type="ECO:0000313" key="10">
    <source>
        <dbReference type="Proteomes" id="UP001172155"/>
    </source>
</evidence>